<dbReference type="GO" id="GO:0005543">
    <property type="term" value="F:phospholipid binding"/>
    <property type="evidence" value="ECO:0007669"/>
    <property type="project" value="TreeGrafter"/>
</dbReference>
<gene>
    <name evidence="18" type="ORF">BEMITA_LOCUS13031</name>
</gene>
<keyword evidence="9 16" id="KW-0175">Coiled coil</keyword>
<dbReference type="Pfam" id="PF07817">
    <property type="entry name" value="GLE1"/>
    <property type="match status" value="1"/>
</dbReference>
<keyword evidence="7" id="KW-0653">Protein transport</keyword>
<dbReference type="KEGG" id="btab:109030261"/>
<dbReference type="PANTHER" id="PTHR12960">
    <property type="entry name" value="GLE-1-RELATED"/>
    <property type="match status" value="1"/>
</dbReference>
<accession>A0A9P0AK41</accession>
<dbReference type="GO" id="GO:0016973">
    <property type="term" value="P:poly(A)+ mRNA export from nucleus"/>
    <property type="evidence" value="ECO:0007669"/>
    <property type="project" value="InterPro"/>
</dbReference>
<dbReference type="Proteomes" id="UP001152759">
    <property type="component" value="Chromosome 8"/>
</dbReference>
<comment type="subcellular location">
    <subcellularLocation>
        <location evidence="1">Cytoplasm</location>
    </subcellularLocation>
    <subcellularLocation>
        <location evidence="2">Nucleus</location>
        <location evidence="2">Nuclear pore complex</location>
    </subcellularLocation>
</comment>
<evidence type="ECO:0000256" key="17">
    <source>
        <dbReference type="SAM" id="MobiDB-lite"/>
    </source>
</evidence>
<evidence type="ECO:0000313" key="19">
    <source>
        <dbReference type="Proteomes" id="UP001152759"/>
    </source>
</evidence>
<dbReference type="GO" id="GO:0000822">
    <property type="term" value="F:inositol hexakisphosphate binding"/>
    <property type="evidence" value="ECO:0007669"/>
    <property type="project" value="TreeGrafter"/>
</dbReference>
<dbReference type="GO" id="GO:0015031">
    <property type="term" value="P:protein transport"/>
    <property type="evidence" value="ECO:0007669"/>
    <property type="project" value="UniProtKB-KW"/>
</dbReference>
<dbReference type="GO" id="GO:0044614">
    <property type="term" value="C:nuclear pore cytoplasmic filaments"/>
    <property type="evidence" value="ECO:0007669"/>
    <property type="project" value="TreeGrafter"/>
</dbReference>
<dbReference type="EMBL" id="OU963869">
    <property type="protein sequence ID" value="CAH0394771.1"/>
    <property type="molecule type" value="Genomic_DNA"/>
</dbReference>
<evidence type="ECO:0000256" key="9">
    <source>
        <dbReference type="ARBA" id="ARBA00023054"/>
    </source>
</evidence>
<dbReference type="GO" id="GO:0005737">
    <property type="term" value="C:cytoplasm"/>
    <property type="evidence" value="ECO:0007669"/>
    <property type="project" value="UniProtKB-SubCell"/>
</dbReference>
<reference evidence="18" key="1">
    <citation type="submission" date="2021-12" db="EMBL/GenBank/DDBJ databases">
        <authorList>
            <person name="King R."/>
        </authorList>
    </citation>
    <scope>NUCLEOTIDE SEQUENCE</scope>
</reference>
<proteinExistence type="inferred from homology"/>
<evidence type="ECO:0000256" key="11">
    <source>
        <dbReference type="ARBA" id="ARBA00023242"/>
    </source>
</evidence>
<name>A0A9P0AK41_BEMTA</name>
<evidence type="ECO:0000256" key="8">
    <source>
        <dbReference type="ARBA" id="ARBA00023010"/>
    </source>
</evidence>
<feature type="compositionally biased region" description="Polar residues" evidence="17">
    <location>
        <begin position="49"/>
        <end position="73"/>
    </location>
</feature>
<keyword evidence="5" id="KW-0963">Cytoplasm</keyword>
<evidence type="ECO:0000256" key="12">
    <source>
        <dbReference type="ARBA" id="ARBA00024680"/>
    </source>
</evidence>
<dbReference type="AlphaFoldDB" id="A0A9P0AK41"/>
<evidence type="ECO:0000313" key="18">
    <source>
        <dbReference type="EMBL" id="CAH0394771.1"/>
    </source>
</evidence>
<dbReference type="FunFam" id="1.25.40.510:FF:000001">
    <property type="entry name" value="Nucleoporin GLE1 isoform 1"/>
    <property type="match status" value="1"/>
</dbReference>
<evidence type="ECO:0000256" key="13">
    <source>
        <dbReference type="ARBA" id="ARBA00026227"/>
    </source>
</evidence>
<protein>
    <recommendedName>
        <fullName evidence="13">mRNA export factor GLE1</fullName>
    </recommendedName>
    <alternativeName>
        <fullName evidence="15">GLE1 RNA export mediator</fullName>
    </alternativeName>
    <alternativeName>
        <fullName evidence="14">Nucleoporin GLE1</fullName>
    </alternativeName>
</protein>
<dbReference type="InterPro" id="IPR038506">
    <property type="entry name" value="GLE1-like_sf"/>
</dbReference>
<dbReference type="GO" id="GO:0031369">
    <property type="term" value="F:translation initiation factor binding"/>
    <property type="evidence" value="ECO:0007669"/>
    <property type="project" value="TreeGrafter"/>
</dbReference>
<evidence type="ECO:0000256" key="5">
    <source>
        <dbReference type="ARBA" id="ARBA00022490"/>
    </source>
</evidence>
<comment type="similarity">
    <text evidence="3">Belongs to the GLE1 family.</text>
</comment>
<keyword evidence="11" id="KW-0539">Nucleus</keyword>
<evidence type="ECO:0000256" key="2">
    <source>
        <dbReference type="ARBA" id="ARBA00004567"/>
    </source>
</evidence>
<evidence type="ECO:0000256" key="1">
    <source>
        <dbReference type="ARBA" id="ARBA00004496"/>
    </source>
</evidence>
<keyword evidence="19" id="KW-1185">Reference proteome</keyword>
<dbReference type="PANTHER" id="PTHR12960:SF0">
    <property type="entry name" value="MRNA EXPORT FACTOR GLE1"/>
    <property type="match status" value="1"/>
</dbReference>
<evidence type="ECO:0000256" key="16">
    <source>
        <dbReference type="SAM" id="Coils"/>
    </source>
</evidence>
<evidence type="ECO:0000256" key="7">
    <source>
        <dbReference type="ARBA" id="ARBA00022927"/>
    </source>
</evidence>
<evidence type="ECO:0000256" key="6">
    <source>
        <dbReference type="ARBA" id="ARBA00022816"/>
    </source>
</evidence>
<keyword evidence="4" id="KW-0813">Transport</keyword>
<evidence type="ECO:0000256" key="14">
    <source>
        <dbReference type="ARBA" id="ARBA00029983"/>
    </source>
</evidence>
<comment type="function">
    <text evidence="12">Required for the export of mRNAs containing poly(A) tails from the nucleus into the cytoplasm. May be involved in the terminal step of the mRNA transport through the nuclear pore complex (NPC).</text>
</comment>
<organism evidence="18 19">
    <name type="scientific">Bemisia tabaci</name>
    <name type="common">Sweetpotato whitefly</name>
    <name type="synonym">Aleurodes tabaci</name>
    <dbReference type="NCBI Taxonomy" id="7038"/>
    <lineage>
        <taxon>Eukaryota</taxon>
        <taxon>Metazoa</taxon>
        <taxon>Ecdysozoa</taxon>
        <taxon>Arthropoda</taxon>
        <taxon>Hexapoda</taxon>
        <taxon>Insecta</taxon>
        <taxon>Pterygota</taxon>
        <taxon>Neoptera</taxon>
        <taxon>Paraneoptera</taxon>
        <taxon>Hemiptera</taxon>
        <taxon>Sternorrhyncha</taxon>
        <taxon>Aleyrodoidea</taxon>
        <taxon>Aleyrodidae</taxon>
        <taxon>Aleyrodinae</taxon>
        <taxon>Bemisia</taxon>
    </lineage>
</organism>
<evidence type="ECO:0000256" key="4">
    <source>
        <dbReference type="ARBA" id="ARBA00022448"/>
    </source>
</evidence>
<dbReference type="Gene3D" id="1.25.40.510">
    <property type="entry name" value="GLE1-like"/>
    <property type="match status" value="1"/>
</dbReference>
<feature type="region of interest" description="Disordered" evidence="17">
    <location>
        <begin position="327"/>
        <end position="362"/>
    </location>
</feature>
<keyword evidence="6" id="KW-0509">mRNA transport</keyword>
<keyword evidence="8" id="KW-0811">Translocation</keyword>
<feature type="region of interest" description="Disordered" evidence="17">
    <location>
        <begin position="46"/>
        <end position="90"/>
    </location>
</feature>
<sequence>MVSHNLQNSSPKQSAMDEFDPVSNLERLKISTLKKAIALKNSCGGVTIGPSSKHNGSAVKNGSANGEFATSTPIKEKHSPGGENSFSPRRLTFDVTSDKSSIYNHSTQEKAEAVPHTLLLNVYEQKLRENVKEAMQRRLEKFREMDRKSKEELESLKNAMKMEALSKAAIEHERLQKELEEEEKNAAIRMEQLMIRNENHAKRLNEVTAKVRELEKKELEEQEIKRAKWKERKSNLDKIFANQLQFRQKYQEFCEFIRNCDTSKELMAVISSDIDKARFVTDSMDDFVEKCRDGMVEAADVENAASFVAQINEIYNHMKAQADKFKSEKAVRESAPVPPGNEGNTFHPAGETKSEDSQEFSSNLGTGEYADPRCLKTYNQLNKFLKAVEESFVPFCADPSLKQFRFLCQKAVITPVNAISPESKAHLVDKYDKLSNLLAGRSVTVNNKSFSATSHPLGIQFCKYTLAKKFVEQGEKNVSSHPEAAFAIATIIVALWKLYPDFGQLLLAFFHRVNPYLIPACWPQVEGQSNKDYYKLLGYEYSEDDEVEKQDKYLKRLSGVVRLYAAITITKTKAGVDYHPHGLSNAWRWFAAILNLEPVPDVTATFLLDFIQVAGPDMAKFYQKQFQKLLAFICKEYFPLIEKVSPEGGGAPLNRLKEALSQILKKGQIPPPKGLLPQSFWI</sequence>
<feature type="coiled-coil region" evidence="16">
    <location>
        <begin position="132"/>
        <end position="239"/>
    </location>
</feature>
<dbReference type="InterPro" id="IPR012476">
    <property type="entry name" value="GLE1"/>
</dbReference>
<evidence type="ECO:0000256" key="15">
    <source>
        <dbReference type="ARBA" id="ARBA00030897"/>
    </source>
</evidence>
<evidence type="ECO:0000256" key="3">
    <source>
        <dbReference type="ARBA" id="ARBA00011056"/>
    </source>
</evidence>
<evidence type="ECO:0000256" key="10">
    <source>
        <dbReference type="ARBA" id="ARBA00023132"/>
    </source>
</evidence>
<keyword evidence="10" id="KW-0906">Nuclear pore complex</keyword>